<evidence type="ECO:0000313" key="5">
    <source>
        <dbReference type="Proteomes" id="UP001501147"/>
    </source>
</evidence>
<accession>A0ABP9BF16</accession>
<dbReference type="RefSeq" id="WP_345615894.1">
    <property type="nucleotide sequence ID" value="NZ_BAABJV010000021.1"/>
</dbReference>
<feature type="domain" description="4'-phosphopantetheinyl transferase" evidence="3">
    <location>
        <begin position="116"/>
        <end position="176"/>
    </location>
</feature>
<keyword evidence="2" id="KW-0808">Transferase</keyword>
<dbReference type="Proteomes" id="UP001501147">
    <property type="component" value="Unassembled WGS sequence"/>
</dbReference>
<keyword evidence="5" id="KW-1185">Reference proteome</keyword>
<comment type="caution">
    <text evidence="4">The sequence shown here is derived from an EMBL/GenBank/DDBJ whole genome shotgun (WGS) entry which is preliminary data.</text>
</comment>
<name>A0ABP9BF16_9ACTN</name>
<protein>
    <recommendedName>
        <fullName evidence="3">4'-phosphopantetheinyl transferase domain-containing protein</fullName>
    </recommendedName>
</protein>
<dbReference type="PANTHER" id="PTHR12215:SF10">
    <property type="entry name" value="L-AMINOADIPATE-SEMIALDEHYDE DEHYDROGENASE-PHOSPHOPANTETHEINYL TRANSFERASE"/>
    <property type="match status" value="1"/>
</dbReference>
<reference evidence="5" key="1">
    <citation type="journal article" date="2019" name="Int. J. Syst. Evol. Microbiol.">
        <title>The Global Catalogue of Microorganisms (GCM) 10K type strain sequencing project: providing services to taxonomists for standard genome sequencing and annotation.</title>
        <authorList>
            <consortium name="The Broad Institute Genomics Platform"/>
            <consortium name="The Broad Institute Genome Sequencing Center for Infectious Disease"/>
            <person name="Wu L."/>
            <person name="Ma J."/>
        </authorList>
    </citation>
    <scope>NUCLEOTIDE SEQUENCE [LARGE SCALE GENOMIC DNA]</scope>
    <source>
        <strain evidence="5">JCM 18324</strain>
    </source>
</reference>
<dbReference type="SUPFAM" id="SSF56214">
    <property type="entry name" value="4'-phosphopantetheinyl transferase"/>
    <property type="match status" value="2"/>
</dbReference>
<evidence type="ECO:0000313" key="4">
    <source>
        <dbReference type="EMBL" id="GAA4793212.1"/>
    </source>
</evidence>
<gene>
    <name evidence="4" type="ORF">GCM10023329_51870</name>
</gene>
<evidence type="ECO:0000256" key="2">
    <source>
        <dbReference type="ARBA" id="ARBA00022679"/>
    </source>
</evidence>
<organism evidence="4 5">
    <name type="scientific">Streptomyces sanyensis</name>
    <dbReference type="NCBI Taxonomy" id="568869"/>
    <lineage>
        <taxon>Bacteria</taxon>
        <taxon>Bacillati</taxon>
        <taxon>Actinomycetota</taxon>
        <taxon>Actinomycetes</taxon>
        <taxon>Kitasatosporales</taxon>
        <taxon>Streptomycetaceae</taxon>
        <taxon>Streptomyces</taxon>
    </lineage>
</organism>
<dbReference type="InterPro" id="IPR037143">
    <property type="entry name" value="4-PPantetheinyl_Trfase_dom_sf"/>
</dbReference>
<comment type="similarity">
    <text evidence="1">Belongs to the P-Pant transferase superfamily. Gsp/Sfp/HetI/AcpT family.</text>
</comment>
<dbReference type="Gene3D" id="3.90.470.20">
    <property type="entry name" value="4'-phosphopantetheinyl transferase domain"/>
    <property type="match status" value="1"/>
</dbReference>
<dbReference type="EMBL" id="BAABJV010000021">
    <property type="protein sequence ID" value="GAA4793212.1"/>
    <property type="molecule type" value="Genomic_DNA"/>
</dbReference>
<evidence type="ECO:0000256" key="1">
    <source>
        <dbReference type="ARBA" id="ARBA00010990"/>
    </source>
</evidence>
<dbReference type="Pfam" id="PF01648">
    <property type="entry name" value="ACPS"/>
    <property type="match status" value="1"/>
</dbReference>
<evidence type="ECO:0000259" key="3">
    <source>
        <dbReference type="Pfam" id="PF01648"/>
    </source>
</evidence>
<dbReference type="InterPro" id="IPR050559">
    <property type="entry name" value="P-Pant_transferase_sf"/>
</dbReference>
<dbReference type="InterPro" id="IPR008278">
    <property type="entry name" value="4-PPantetheinyl_Trfase_dom"/>
</dbReference>
<dbReference type="PANTHER" id="PTHR12215">
    <property type="entry name" value="PHOSPHOPANTETHEINE TRANSFERASE"/>
    <property type="match status" value="1"/>
</dbReference>
<proteinExistence type="inferred from homology"/>
<sequence length="222" mass="23364">MRYEELAGHPGVFHAPVAGNAAAARAMAEVLDAQETRRAEGFRRARDAERHRVAHVLLRLVLGAHLGEAPERLVFRRRACPGCGGPHGKPYLDGHPVHFSLSHTADHVLLALACAPVGVDVEAVPGAATAREVLPALHLREREELTGLADAELAARLARCWARKEAALKATGLALTEGAEEPYVGSAGRPAQVPGLVLTDLPAPGGHRAALAVAEPVGRRGP</sequence>